<reference evidence="1" key="1">
    <citation type="journal article" date="2014" name="Int. J. Syst. Evol. Microbiol.">
        <title>Complete genome sequence of Corynebacterium casei LMG S-19264T (=DSM 44701T), isolated from a smear-ripened cheese.</title>
        <authorList>
            <consortium name="US DOE Joint Genome Institute (JGI-PGF)"/>
            <person name="Walter F."/>
            <person name="Albersmeier A."/>
            <person name="Kalinowski J."/>
            <person name="Ruckert C."/>
        </authorList>
    </citation>
    <scope>NUCLEOTIDE SEQUENCE</scope>
    <source>
        <strain evidence="1">CGMCC 1.16067</strain>
    </source>
</reference>
<name>A0A917BHS6_9ACTN</name>
<dbReference type="EMBL" id="BMKQ01000001">
    <property type="protein sequence ID" value="GGF39773.1"/>
    <property type="molecule type" value="Genomic_DNA"/>
</dbReference>
<keyword evidence="2" id="KW-1185">Reference proteome</keyword>
<organism evidence="1 2">
    <name type="scientific">Marmoricola endophyticus</name>
    <dbReference type="NCBI Taxonomy" id="2040280"/>
    <lineage>
        <taxon>Bacteria</taxon>
        <taxon>Bacillati</taxon>
        <taxon>Actinomycetota</taxon>
        <taxon>Actinomycetes</taxon>
        <taxon>Propionibacteriales</taxon>
        <taxon>Nocardioidaceae</taxon>
        <taxon>Marmoricola</taxon>
    </lineage>
</organism>
<comment type="caution">
    <text evidence="1">The sequence shown here is derived from an EMBL/GenBank/DDBJ whole genome shotgun (WGS) entry which is preliminary data.</text>
</comment>
<evidence type="ECO:0008006" key="3">
    <source>
        <dbReference type="Google" id="ProtNLM"/>
    </source>
</evidence>
<sequence>MHSRRGQFEQDRRRQTMLTARGWRVLRVTWAQLVDEPRWFVRELRQALSLPA</sequence>
<proteinExistence type="predicted"/>
<reference evidence="1" key="2">
    <citation type="submission" date="2020-09" db="EMBL/GenBank/DDBJ databases">
        <authorList>
            <person name="Sun Q."/>
            <person name="Zhou Y."/>
        </authorList>
    </citation>
    <scope>NUCLEOTIDE SEQUENCE</scope>
    <source>
        <strain evidence="1">CGMCC 1.16067</strain>
    </source>
</reference>
<protein>
    <recommendedName>
        <fullName evidence="3">DUF559 domain-containing protein</fullName>
    </recommendedName>
</protein>
<accession>A0A917BHS6</accession>
<evidence type="ECO:0000313" key="2">
    <source>
        <dbReference type="Proteomes" id="UP000649179"/>
    </source>
</evidence>
<dbReference type="InterPro" id="IPR011335">
    <property type="entry name" value="Restrct_endonuc-II-like"/>
</dbReference>
<gene>
    <name evidence="1" type="ORF">GCM10011519_11790</name>
</gene>
<dbReference type="SUPFAM" id="SSF52980">
    <property type="entry name" value="Restriction endonuclease-like"/>
    <property type="match status" value="1"/>
</dbReference>
<dbReference type="AlphaFoldDB" id="A0A917BHS6"/>
<evidence type="ECO:0000313" key="1">
    <source>
        <dbReference type="EMBL" id="GGF39773.1"/>
    </source>
</evidence>
<dbReference type="Proteomes" id="UP000649179">
    <property type="component" value="Unassembled WGS sequence"/>
</dbReference>
<dbReference type="Gene3D" id="3.40.960.10">
    <property type="entry name" value="VSR Endonuclease"/>
    <property type="match status" value="1"/>
</dbReference>